<dbReference type="AlphaFoldDB" id="A0AAU8DNE8"/>
<name>A0AAU8DNE8_9ACTN</name>
<proteinExistence type="predicted"/>
<organism evidence="1">
    <name type="scientific">Nakamurella sp. A5-74</name>
    <dbReference type="NCBI Taxonomy" id="3158264"/>
    <lineage>
        <taxon>Bacteria</taxon>
        <taxon>Bacillati</taxon>
        <taxon>Actinomycetota</taxon>
        <taxon>Actinomycetes</taxon>
        <taxon>Nakamurellales</taxon>
        <taxon>Nakamurellaceae</taxon>
        <taxon>Nakamurella</taxon>
    </lineage>
</organism>
<reference evidence="1" key="1">
    <citation type="submission" date="2024-05" db="EMBL/GenBank/DDBJ databases">
        <authorList>
            <person name="Cai S.Y."/>
            <person name="Jin L.M."/>
            <person name="Li H.R."/>
        </authorList>
    </citation>
    <scope>NUCLEOTIDE SEQUENCE</scope>
    <source>
        <strain evidence="1">A5-74</strain>
    </source>
</reference>
<sequence>MSHWDEATALTVLCCVPEGAMAPIAPLLAELVAADTVHDVGPRPGREIDALLVGRVLVIGDDADLAAVVVRLIRKELLGAVEVAYATVGPSVVAQRWSLPVGPRAIRLARLGDPDLTPLVRDDAGGVLIGEASLGPILGTVYLDEHKLVAGGCRALVIEPDAAQGLRVTVLYKKFGLIGRRPVIREGRAIQIGTAAAQLVADGWSRGRPVERWTYYAHTSPLRLIRGAVD</sequence>
<evidence type="ECO:0000313" key="1">
    <source>
        <dbReference type="EMBL" id="XCG63321.1"/>
    </source>
</evidence>
<gene>
    <name evidence="1" type="ORF">ABLG96_19295</name>
</gene>
<accession>A0AAU8DNE8</accession>
<protein>
    <submittedName>
        <fullName evidence="1">Uncharacterized protein</fullName>
    </submittedName>
</protein>
<dbReference type="RefSeq" id="WP_353648936.1">
    <property type="nucleotide sequence ID" value="NZ_CP159218.1"/>
</dbReference>
<dbReference type="EMBL" id="CP159218">
    <property type="protein sequence ID" value="XCG63321.1"/>
    <property type="molecule type" value="Genomic_DNA"/>
</dbReference>